<evidence type="ECO:0000313" key="5">
    <source>
        <dbReference type="Proteomes" id="UP000242958"/>
    </source>
</evidence>
<dbReference type="Proteomes" id="UP000242958">
    <property type="component" value="Unassembled WGS sequence"/>
</dbReference>
<sequence length="347" mass="40524">MTYNPLISVIVPVYKTEQFLDRCLQSVLGQTYTHWEILLIDDGSPDHSGEICDRYMQLDKRIFVRHQPNGGLSDARNTGLSMAHGEWIYFLDSDDFLLPEEFSSLLAYSENGTYDIVAGHSVSVKNNRMITNDKDAVYENNIETIRRHSLSGRGNMVTGKLIKKDLFDGIRFPVGYIREDAFVMPKLYLRARKACIVPTAYYCYSKENPESLSNGIHLKNRLDFMYSGFVDWQEKLQFCKQLGYVEEQAICQKQISMCGLHYLLYCTGVKERDRHKEREVYALIQTCPADGLSKVKRFQQYCVRHHWRGIIGGMGKIMILSFRLRTYFRKRRWKKYGILQYEKTTEN</sequence>
<dbReference type="GO" id="GO:0016757">
    <property type="term" value="F:glycosyltransferase activity"/>
    <property type="evidence" value="ECO:0007669"/>
    <property type="project" value="UniProtKB-KW"/>
</dbReference>
<name>A0A2J8BA50_9FIRM</name>
<keyword evidence="1" id="KW-0328">Glycosyltransferase</keyword>
<evidence type="ECO:0000313" key="4">
    <source>
        <dbReference type="EMBL" id="PNH21633.1"/>
    </source>
</evidence>
<feature type="domain" description="Glycosyltransferase 2-like" evidence="3">
    <location>
        <begin position="8"/>
        <end position="136"/>
    </location>
</feature>
<evidence type="ECO:0000259" key="3">
    <source>
        <dbReference type="Pfam" id="PF00535"/>
    </source>
</evidence>
<dbReference type="RefSeq" id="WP_102889531.1">
    <property type="nucleotide sequence ID" value="NZ_NFMF01000007.1"/>
</dbReference>
<keyword evidence="2 4" id="KW-0808">Transferase</keyword>
<accession>A0A2J8BA50</accession>
<reference evidence="4 5" key="1">
    <citation type="submission" date="2017-05" db="EMBL/GenBank/DDBJ databases">
        <authorList>
            <person name="Song R."/>
            <person name="Chenine A.L."/>
            <person name="Ruprecht R.M."/>
        </authorList>
    </citation>
    <scope>NUCLEOTIDE SEQUENCE [LARGE SCALE GENOMIC DNA]</scope>
    <source>
        <strain evidence="4 5">KA00229</strain>
    </source>
</reference>
<protein>
    <submittedName>
        <fullName evidence="4">Glycosyl transferase family 2</fullName>
    </submittedName>
</protein>
<dbReference type="Pfam" id="PF00535">
    <property type="entry name" value="Glycos_transf_2"/>
    <property type="match status" value="1"/>
</dbReference>
<dbReference type="PANTHER" id="PTHR22916:SF51">
    <property type="entry name" value="GLYCOSYLTRANSFERASE EPSH-RELATED"/>
    <property type="match status" value="1"/>
</dbReference>
<organism evidence="4 5">
    <name type="scientific">Megasphaera hutchinsoni</name>
    <dbReference type="NCBI Taxonomy" id="1588748"/>
    <lineage>
        <taxon>Bacteria</taxon>
        <taxon>Bacillati</taxon>
        <taxon>Bacillota</taxon>
        <taxon>Negativicutes</taxon>
        <taxon>Veillonellales</taxon>
        <taxon>Veillonellaceae</taxon>
        <taxon>Megasphaera</taxon>
    </lineage>
</organism>
<dbReference type="AlphaFoldDB" id="A0A2J8BA50"/>
<dbReference type="PANTHER" id="PTHR22916">
    <property type="entry name" value="GLYCOSYLTRANSFERASE"/>
    <property type="match status" value="1"/>
</dbReference>
<dbReference type="SUPFAM" id="SSF53448">
    <property type="entry name" value="Nucleotide-diphospho-sugar transferases"/>
    <property type="match status" value="1"/>
</dbReference>
<proteinExistence type="predicted"/>
<dbReference type="InterPro" id="IPR029044">
    <property type="entry name" value="Nucleotide-diphossugar_trans"/>
</dbReference>
<evidence type="ECO:0000256" key="1">
    <source>
        <dbReference type="ARBA" id="ARBA00022676"/>
    </source>
</evidence>
<gene>
    <name evidence="4" type="ORF">CAL30_05265</name>
</gene>
<comment type="caution">
    <text evidence="4">The sequence shown here is derived from an EMBL/GenBank/DDBJ whole genome shotgun (WGS) entry which is preliminary data.</text>
</comment>
<dbReference type="InterPro" id="IPR001173">
    <property type="entry name" value="Glyco_trans_2-like"/>
</dbReference>
<dbReference type="EMBL" id="NFMF01000007">
    <property type="protein sequence ID" value="PNH21633.1"/>
    <property type="molecule type" value="Genomic_DNA"/>
</dbReference>
<dbReference type="Gene3D" id="3.90.550.10">
    <property type="entry name" value="Spore Coat Polysaccharide Biosynthesis Protein SpsA, Chain A"/>
    <property type="match status" value="1"/>
</dbReference>
<dbReference type="CDD" id="cd00761">
    <property type="entry name" value="Glyco_tranf_GTA_type"/>
    <property type="match status" value="1"/>
</dbReference>
<evidence type="ECO:0000256" key="2">
    <source>
        <dbReference type="ARBA" id="ARBA00022679"/>
    </source>
</evidence>